<feature type="non-terminal residue" evidence="1">
    <location>
        <position position="1"/>
    </location>
</feature>
<dbReference type="KEGG" id="sla:SERLADRAFT_375438"/>
<dbReference type="EMBL" id="GL945428">
    <property type="protein sequence ID" value="EGO30240.1"/>
    <property type="molecule type" value="Genomic_DNA"/>
</dbReference>
<dbReference type="RefSeq" id="XP_007312124.1">
    <property type="nucleotide sequence ID" value="XM_007312062.1"/>
</dbReference>
<organism>
    <name type="scientific">Serpula lacrymans var. lacrymans (strain S7.9)</name>
    <name type="common">Dry rot fungus</name>
    <dbReference type="NCBI Taxonomy" id="578457"/>
    <lineage>
        <taxon>Eukaryota</taxon>
        <taxon>Fungi</taxon>
        <taxon>Dikarya</taxon>
        <taxon>Basidiomycota</taxon>
        <taxon>Agaricomycotina</taxon>
        <taxon>Agaricomycetes</taxon>
        <taxon>Agaricomycetidae</taxon>
        <taxon>Boletales</taxon>
        <taxon>Coniophorineae</taxon>
        <taxon>Serpulaceae</taxon>
        <taxon>Serpula</taxon>
    </lineage>
</organism>
<name>F8NDK7_SERL9</name>
<proteinExistence type="predicted"/>
<accession>F8NDK7</accession>
<dbReference type="Proteomes" id="UP000008064">
    <property type="component" value="Unassembled WGS sequence"/>
</dbReference>
<sequence>TSSKQKECAPDAKEDDDAMSIVTCSKNASITVSGCGSKTARVTLNLMTANALTGLNNTLTQFVPIMKDITNTIQYEFGP</sequence>
<dbReference type="HOGENOM" id="CLU_2612667_0_0_1"/>
<reference evidence="1" key="1">
    <citation type="submission" date="2011-04" db="EMBL/GenBank/DDBJ databases">
        <title>Evolution of plant cell wall degrading machinery underlies the functional diversity of forest fungi.</title>
        <authorList>
            <consortium name="US DOE Joint Genome Institute (JGI-PGF)"/>
            <person name="Eastwood D.C."/>
            <person name="Floudas D."/>
            <person name="Binder M."/>
            <person name="Majcherczyk A."/>
            <person name="Schneider P."/>
            <person name="Aerts A."/>
            <person name="Asiegbu F.O."/>
            <person name="Baker S.E."/>
            <person name="Barry K."/>
            <person name="Bendiksby M."/>
            <person name="Blumentritt M."/>
            <person name="Coutinho P.M."/>
            <person name="Cullen D."/>
            <person name="Cullen D."/>
            <person name="Gathman A."/>
            <person name="Goodell B."/>
            <person name="Henrissat B."/>
            <person name="Ihrmark K."/>
            <person name="Kauserud H."/>
            <person name="Kohler A."/>
            <person name="LaButti K."/>
            <person name="Lapidus A."/>
            <person name="Lavin J.L."/>
            <person name="Lee Y.-H."/>
            <person name="Lindquist E."/>
            <person name="Lilly W."/>
            <person name="Lucas S."/>
            <person name="Morin E."/>
            <person name="Murat C."/>
            <person name="Oguiza J.A."/>
            <person name="Park J."/>
            <person name="Pisabarro A.G."/>
            <person name="Riley R."/>
            <person name="Rosling A."/>
            <person name="Salamov A."/>
            <person name="Schmidt O."/>
            <person name="Schmutz J."/>
            <person name="Skrede I."/>
            <person name="Stenlid J."/>
            <person name="Wiebenga A."/>
            <person name="Xie X."/>
            <person name="Kues U."/>
            <person name="Hibbett D.S."/>
            <person name="Hoffmeister D."/>
            <person name="Hogberg N."/>
            <person name="Martin F."/>
            <person name="Grigoriev I.V."/>
            <person name="Watkinson S.C."/>
        </authorList>
    </citation>
    <scope>NUCLEOTIDE SEQUENCE</scope>
    <source>
        <strain evidence="1">S7.9</strain>
    </source>
</reference>
<protein>
    <submittedName>
        <fullName evidence="1">Uncharacterized protein</fullName>
    </submittedName>
</protein>
<evidence type="ECO:0000313" key="1">
    <source>
        <dbReference type="EMBL" id="EGO30240.1"/>
    </source>
</evidence>
<gene>
    <name evidence="1" type="ORF">SERLADRAFT_375438</name>
</gene>
<dbReference type="GeneID" id="18810584"/>
<dbReference type="AlphaFoldDB" id="F8NDK7"/>
<feature type="non-terminal residue" evidence="1">
    <location>
        <position position="79"/>
    </location>
</feature>